<evidence type="ECO:0000256" key="2">
    <source>
        <dbReference type="ARBA" id="ARBA00022771"/>
    </source>
</evidence>
<dbReference type="STRING" id="363999.A0A439CSI0"/>
<gene>
    <name evidence="6" type="ORF">EKO27_g10000</name>
</gene>
<keyword evidence="7" id="KW-1185">Reference proteome</keyword>
<keyword evidence="1" id="KW-0479">Metal-binding</keyword>
<dbReference type="InterPro" id="IPR002893">
    <property type="entry name" value="Znf_MYND"/>
</dbReference>
<evidence type="ECO:0000256" key="4">
    <source>
        <dbReference type="PROSITE-ProRule" id="PRU00134"/>
    </source>
</evidence>
<dbReference type="Pfam" id="PF01753">
    <property type="entry name" value="zf-MYND"/>
    <property type="match status" value="1"/>
</dbReference>
<proteinExistence type="predicted"/>
<dbReference type="Gene3D" id="6.10.140.2220">
    <property type="match status" value="1"/>
</dbReference>
<dbReference type="SUPFAM" id="SSF144232">
    <property type="entry name" value="HIT/MYND zinc finger-like"/>
    <property type="match status" value="1"/>
</dbReference>
<dbReference type="PROSITE" id="PS50865">
    <property type="entry name" value="ZF_MYND_2"/>
    <property type="match status" value="1"/>
</dbReference>
<comment type="caution">
    <text evidence="6">The sequence shown here is derived from an EMBL/GenBank/DDBJ whole genome shotgun (WGS) entry which is preliminary data.</text>
</comment>
<protein>
    <recommendedName>
        <fullName evidence="5">MYND-type domain-containing protein</fullName>
    </recommendedName>
</protein>
<name>A0A439CSI0_9PEZI</name>
<accession>A0A439CSI0</accession>
<dbReference type="EMBL" id="RYZI01000478">
    <property type="protein sequence ID" value="RWA05103.1"/>
    <property type="molecule type" value="Genomic_DNA"/>
</dbReference>
<evidence type="ECO:0000256" key="3">
    <source>
        <dbReference type="ARBA" id="ARBA00022833"/>
    </source>
</evidence>
<evidence type="ECO:0000256" key="1">
    <source>
        <dbReference type="ARBA" id="ARBA00022723"/>
    </source>
</evidence>
<keyword evidence="3" id="KW-0862">Zinc</keyword>
<evidence type="ECO:0000259" key="5">
    <source>
        <dbReference type="PROSITE" id="PS50865"/>
    </source>
</evidence>
<reference evidence="6 7" key="1">
    <citation type="submission" date="2018-12" db="EMBL/GenBank/DDBJ databases">
        <title>Draft genome sequence of Xylaria grammica IHI A82.</title>
        <authorList>
            <person name="Buettner E."/>
            <person name="Kellner H."/>
        </authorList>
    </citation>
    <scope>NUCLEOTIDE SEQUENCE [LARGE SCALE GENOMIC DNA]</scope>
    <source>
        <strain evidence="6 7">IHI A82</strain>
    </source>
</reference>
<organism evidence="6 7">
    <name type="scientific">Xylaria grammica</name>
    <dbReference type="NCBI Taxonomy" id="363999"/>
    <lineage>
        <taxon>Eukaryota</taxon>
        <taxon>Fungi</taxon>
        <taxon>Dikarya</taxon>
        <taxon>Ascomycota</taxon>
        <taxon>Pezizomycotina</taxon>
        <taxon>Sordariomycetes</taxon>
        <taxon>Xylariomycetidae</taxon>
        <taxon>Xylariales</taxon>
        <taxon>Xylariaceae</taxon>
        <taxon>Xylaria</taxon>
    </lineage>
</organism>
<dbReference type="GO" id="GO:0008270">
    <property type="term" value="F:zinc ion binding"/>
    <property type="evidence" value="ECO:0007669"/>
    <property type="project" value="UniProtKB-KW"/>
</dbReference>
<sequence>MDPVEKLFRDLPNRDFPSPTEDRAPLDHYGVWDTAHLNRVFESFIPSQSHDPDRDFVASCAKSFLKTQDIGTLRTELGRFALDKPEIPDDGSAKSQQLNWHAWISQGRKDEEWPFKNKEGPEGQRVDLPKACHAFLPARLMDPKICANCAKPDTEAACGGCLVEVDGHVVTKTAYCNRACQTQHWEEHKPQCLERRKFCRAVSLIYDLFVVFQKNAWADRQVVGVAEKHGIINVINGQFEEWALQGKPFVCRFPSGVALSEEHALAVLLYRHCRHLLIECQGLVGLLLLPLCQTLQEVQIIPRNAHRPTCDTMRFDRILNNMYARHTVLCATLKSGEQMAVDITGAQYGWRETVAHWGVWTSHREAAVPLHNHFGDAQQGMQLYMSNAPQIYRVCHAQRVSLAQKMQVAIQSKMEENKAPSVCELYKLDDTAFASCKLAILSSAEEALSNGLRELYESKVGRCYVDAGGRFRATTTKQQTEALERVWLTDEHVRMGKERGLHPAIIYRVRCADRSARVKFEAAGLDMP</sequence>
<dbReference type="Proteomes" id="UP000286045">
    <property type="component" value="Unassembled WGS sequence"/>
</dbReference>
<feature type="domain" description="MYND-type" evidence="5">
    <location>
        <begin position="146"/>
        <end position="192"/>
    </location>
</feature>
<keyword evidence="2 4" id="KW-0863">Zinc-finger</keyword>
<dbReference type="AlphaFoldDB" id="A0A439CSI0"/>
<evidence type="ECO:0000313" key="6">
    <source>
        <dbReference type="EMBL" id="RWA05103.1"/>
    </source>
</evidence>
<evidence type="ECO:0000313" key="7">
    <source>
        <dbReference type="Proteomes" id="UP000286045"/>
    </source>
</evidence>